<organism evidence="1 2">
    <name type="scientific">Candidatus Merdicola faecigallinarum</name>
    <dbReference type="NCBI Taxonomy" id="2840862"/>
    <lineage>
        <taxon>Bacteria</taxon>
        <taxon>Bacillati</taxon>
        <taxon>Bacillota</taxon>
        <taxon>Clostridia</taxon>
        <taxon>Candidatus Merdicola</taxon>
    </lineage>
</organism>
<evidence type="ECO:0000313" key="2">
    <source>
        <dbReference type="Proteomes" id="UP000824093"/>
    </source>
</evidence>
<sequence>MLNKQQAKELLAKIIQTIKMHLYILEPGKEERFICEVSSSITDMEKLVDLYLEEQNVDLENLSSGDAVAYAIMFVLSDNIEEFEIFSEPEVFYNTLNKKCGKAGKKFYKYIENGHNLYQMSLEEAAEYVNAA</sequence>
<accession>A0A9D1M027</accession>
<evidence type="ECO:0000313" key="1">
    <source>
        <dbReference type="EMBL" id="HIU51108.1"/>
    </source>
</evidence>
<gene>
    <name evidence="1" type="ORF">IAB70_00555</name>
</gene>
<proteinExistence type="predicted"/>
<dbReference type="AlphaFoldDB" id="A0A9D1M027"/>
<dbReference type="EMBL" id="DVNH01000005">
    <property type="protein sequence ID" value="HIU51108.1"/>
    <property type="molecule type" value="Genomic_DNA"/>
</dbReference>
<name>A0A9D1M027_9FIRM</name>
<reference evidence="1" key="1">
    <citation type="submission" date="2020-10" db="EMBL/GenBank/DDBJ databases">
        <authorList>
            <person name="Gilroy R."/>
        </authorList>
    </citation>
    <scope>NUCLEOTIDE SEQUENCE</scope>
    <source>
        <strain evidence="1">CHK195-15760</strain>
    </source>
</reference>
<protein>
    <submittedName>
        <fullName evidence="1">Uncharacterized protein</fullName>
    </submittedName>
</protein>
<reference evidence="1" key="2">
    <citation type="journal article" date="2021" name="PeerJ">
        <title>Extensive microbial diversity within the chicken gut microbiome revealed by metagenomics and culture.</title>
        <authorList>
            <person name="Gilroy R."/>
            <person name="Ravi A."/>
            <person name="Getino M."/>
            <person name="Pursley I."/>
            <person name="Horton D.L."/>
            <person name="Alikhan N.F."/>
            <person name="Baker D."/>
            <person name="Gharbi K."/>
            <person name="Hall N."/>
            <person name="Watson M."/>
            <person name="Adriaenssens E.M."/>
            <person name="Foster-Nyarko E."/>
            <person name="Jarju S."/>
            <person name="Secka A."/>
            <person name="Antonio M."/>
            <person name="Oren A."/>
            <person name="Chaudhuri R.R."/>
            <person name="La Ragione R."/>
            <person name="Hildebrand F."/>
            <person name="Pallen M.J."/>
        </authorList>
    </citation>
    <scope>NUCLEOTIDE SEQUENCE</scope>
    <source>
        <strain evidence="1">CHK195-15760</strain>
    </source>
</reference>
<comment type="caution">
    <text evidence="1">The sequence shown here is derived from an EMBL/GenBank/DDBJ whole genome shotgun (WGS) entry which is preliminary data.</text>
</comment>
<dbReference type="Proteomes" id="UP000824093">
    <property type="component" value="Unassembled WGS sequence"/>
</dbReference>